<dbReference type="PANTHER" id="PTHR39344:SF1">
    <property type="entry name" value="UPF0182 PROTEIN SLL1060"/>
    <property type="match status" value="1"/>
</dbReference>
<evidence type="ECO:0000313" key="8">
    <source>
        <dbReference type="Proteomes" id="UP000649604"/>
    </source>
</evidence>
<gene>
    <name evidence="7" type="ORF">GF339_00820</name>
</gene>
<dbReference type="EMBL" id="WJJP01000022">
    <property type="protein sequence ID" value="MBD3323091.1"/>
    <property type="molecule type" value="Genomic_DNA"/>
</dbReference>
<name>A0A9D5JSC2_9BACT</name>
<evidence type="ECO:0000256" key="2">
    <source>
        <dbReference type="ARBA" id="ARBA00022692"/>
    </source>
</evidence>
<feature type="compositionally biased region" description="Polar residues" evidence="5">
    <location>
        <begin position="301"/>
        <end position="316"/>
    </location>
</feature>
<dbReference type="GO" id="GO:0016020">
    <property type="term" value="C:membrane"/>
    <property type="evidence" value="ECO:0007669"/>
    <property type="project" value="InterPro"/>
</dbReference>
<proteinExistence type="predicted"/>
<keyword evidence="2 6" id="KW-0812">Transmembrane</keyword>
<dbReference type="Pfam" id="PF03699">
    <property type="entry name" value="UPF0182"/>
    <property type="match status" value="1"/>
</dbReference>
<reference evidence="7" key="1">
    <citation type="submission" date="2019-11" db="EMBL/GenBank/DDBJ databases">
        <title>Microbial mats filling the niche in hypersaline microbial mats.</title>
        <authorList>
            <person name="Wong H.L."/>
            <person name="Macleod F.I."/>
            <person name="White R.A. III"/>
            <person name="Burns B.P."/>
        </authorList>
    </citation>
    <scope>NUCLEOTIDE SEQUENCE</scope>
    <source>
        <strain evidence="7">Rbin_158</strain>
    </source>
</reference>
<keyword evidence="4 6" id="KW-0472">Membrane</keyword>
<dbReference type="InterPro" id="IPR005372">
    <property type="entry name" value="UPF0182"/>
</dbReference>
<keyword evidence="1" id="KW-1003">Cell membrane</keyword>
<organism evidence="7 8">
    <name type="scientific">candidate division KSB3 bacterium</name>
    <dbReference type="NCBI Taxonomy" id="2044937"/>
    <lineage>
        <taxon>Bacteria</taxon>
        <taxon>candidate division KSB3</taxon>
    </lineage>
</organism>
<feature type="region of interest" description="Disordered" evidence="5">
    <location>
        <begin position="296"/>
        <end position="316"/>
    </location>
</feature>
<feature type="transmembrane region" description="Helical" evidence="6">
    <location>
        <begin position="28"/>
        <end position="47"/>
    </location>
</feature>
<dbReference type="AlphaFoldDB" id="A0A9D5JSC2"/>
<comment type="caution">
    <text evidence="7">The sequence shown here is derived from an EMBL/GenBank/DDBJ whole genome shotgun (WGS) entry which is preliminary data.</text>
</comment>
<dbReference type="PANTHER" id="PTHR39344">
    <property type="entry name" value="UPF0182 PROTEIN SLL1060"/>
    <property type="match status" value="1"/>
</dbReference>
<evidence type="ECO:0000256" key="1">
    <source>
        <dbReference type="ARBA" id="ARBA00022475"/>
    </source>
</evidence>
<feature type="transmembrane region" description="Helical" evidence="6">
    <location>
        <begin position="100"/>
        <end position="121"/>
    </location>
</feature>
<evidence type="ECO:0000256" key="5">
    <source>
        <dbReference type="SAM" id="MobiDB-lite"/>
    </source>
</evidence>
<keyword evidence="3 6" id="KW-1133">Transmembrane helix</keyword>
<accession>A0A9D5JSC2</accession>
<protein>
    <submittedName>
        <fullName evidence="7">UPF0182 family protein</fullName>
    </submittedName>
</protein>
<dbReference type="GO" id="GO:0005576">
    <property type="term" value="C:extracellular region"/>
    <property type="evidence" value="ECO:0007669"/>
    <property type="project" value="TreeGrafter"/>
</dbReference>
<evidence type="ECO:0000313" key="7">
    <source>
        <dbReference type="EMBL" id="MBD3323091.1"/>
    </source>
</evidence>
<dbReference type="Proteomes" id="UP000649604">
    <property type="component" value="Unassembled WGS sequence"/>
</dbReference>
<evidence type="ECO:0000256" key="4">
    <source>
        <dbReference type="ARBA" id="ARBA00023136"/>
    </source>
</evidence>
<evidence type="ECO:0000256" key="6">
    <source>
        <dbReference type="SAM" id="Phobius"/>
    </source>
</evidence>
<sequence>MGAGLIYWISGMFKVYERSVTFSQGVKTHLYALVAIGLLLKVWDYRLQMYDLLYSRQGLVFGAGYTDYYVQRLALWGLLLYMAALIVLTLSSIFSSKDRAIWIVVGIVLTIPIAIIIRGMLPGIVQQVIVKPNELIKEEPFIQHNIAMTNEGYGLTDITVDQFSAQDTITLEEVQENQGTIDNIRLWDSRPLLSTYRQIQAIRTYYTFYNVDVDRYTIDGKIRQVMLAPRELEREKLPPRAQTWVNTRLTFTHGYGLVMNPVNIVTPEGLPELFIQDIPPVSSIDIPLENTAVYYGEQEMRQPTSPQGTGRSTPRNMSDYVIVRTDNPEFDYPAGDENKYVTYDGVGGIWMGSLFRRLLFAWGFKDVNILLTGSTNDESRIMFRRNIQERIRHLVPFIELDRDPYIVLHEGRLFWMQDAYTFTDRYPYSEQVYYNRRPINYIRNSVKIVVDAYNGSVEFYIIDQDDPLIQTYQNIFPDLFKDFADMPDGLKAHIRYPQDLFQIQMLQYNTYHMKDPKVFYNKEDLWTIPQENYGGETISMEPYYIQMRLPGEKEVEFILMIPLTPNNKDNMIAWFAARSDGEHYGELLVYKFPKEKLIYGPSQIEARIDQDTVISQQFSLWDQRGSNIIRGNLIVIPLEDSILYVEPVYLRAEQRELPELKRVIASHGGDVVMGMDLEGTLEAVFGGKLTEAEKQLVEQVPMADLEESELSSVIQQLVQHFNAARQSLAEGDWLKYGEEMNRAEEIIQMLQNQYGTPAQQ</sequence>
<feature type="transmembrane region" description="Helical" evidence="6">
    <location>
        <begin position="73"/>
        <end position="94"/>
    </location>
</feature>
<evidence type="ECO:0000256" key="3">
    <source>
        <dbReference type="ARBA" id="ARBA00022989"/>
    </source>
</evidence>